<dbReference type="CDD" id="cd07971">
    <property type="entry name" value="OBF_DNA_ligase_LigD"/>
    <property type="match status" value="1"/>
</dbReference>
<feature type="domain" description="ATP-dependent DNA ligase family profile" evidence="6">
    <location>
        <begin position="128"/>
        <end position="265"/>
    </location>
</feature>
<dbReference type="PANTHER" id="PTHR45674:SF4">
    <property type="entry name" value="DNA LIGASE 1"/>
    <property type="match status" value="1"/>
</dbReference>
<dbReference type="SUPFAM" id="SSF56091">
    <property type="entry name" value="DNA ligase/mRNA capping enzyme, catalytic domain"/>
    <property type="match status" value="1"/>
</dbReference>
<dbReference type="InterPro" id="IPR050191">
    <property type="entry name" value="ATP-dep_DNA_ligase"/>
</dbReference>
<dbReference type="Gene3D" id="3.30.1490.70">
    <property type="match status" value="1"/>
</dbReference>
<dbReference type="NCBIfam" id="TIGR02779">
    <property type="entry name" value="NHEJ_ligase_lig"/>
    <property type="match status" value="1"/>
</dbReference>
<dbReference type="InterPro" id="IPR012340">
    <property type="entry name" value="NA-bd_OB-fold"/>
</dbReference>
<dbReference type="Proteomes" id="UP000019151">
    <property type="component" value="Plasmid 1"/>
</dbReference>
<dbReference type="Pfam" id="PF04679">
    <property type="entry name" value="DNA_ligase_A_C"/>
    <property type="match status" value="1"/>
</dbReference>
<dbReference type="HOGENOM" id="CLU_008325_4_0_0"/>
<organism evidence="7 8">
    <name type="scientific">Gemmatirosa kalamazoonensis</name>
    <dbReference type="NCBI Taxonomy" id="861299"/>
    <lineage>
        <taxon>Bacteria</taxon>
        <taxon>Pseudomonadati</taxon>
        <taxon>Gemmatimonadota</taxon>
        <taxon>Gemmatimonadia</taxon>
        <taxon>Gemmatimonadales</taxon>
        <taxon>Gemmatimonadaceae</taxon>
        <taxon>Gemmatirosa</taxon>
    </lineage>
</organism>
<dbReference type="Gene3D" id="2.40.50.140">
    <property type="entry name" value="Nucleic acid-binding proteins"/>
    <property type="match status" value="1"/>
</dbReference>
<dbReference type="OrthoDB" id="9802472at2"/>
<dbReference type="EC" id="6.5.1.1" evidence="2"/>
<geneLocation type="plasmid" evidence="7 8">
    <name>1</name>
</geneLocation>
<evidence type="ECO:0000256" key="2">
    <source>
        <dbReference type="ARBA" id="ARBA00012727"/>
    </source>
</evidence>
<dbReference type="KEGG" id="gba:J421_4951"/>
<proteinExistence type="inferred from homology"/>
<dbReference type="GO" id="GO:0003910">
    <property type="term" value="F:DNA ligase (ATP) activity"/>
    <property type="evidence" value="ECO:0007669"/>
    <property type="project" value="UniProtKB-EC"/>
</dbReference>
<dbReference type="AlphaFoldDB" id="W0RP15"/>
<protein>
    <recommendedName>
        <fullName evidence="2">DNA ligase (ATP)</fullName>
        <ecNumber evidence="2">6.5.1.1</ecNumber>
    </recommendedName>
</protein>
<dbReference type="PANTHER" id="PTHR45674">
    <property type="entry name" value="DNA LIGASE 1/3 FAMILY MEMBER"/>
    <property type="match status" value="1"/>
</dbReference>
<dbReference type="GO" id="GO:0006310">
    <property type="term" value="P:DNA recombination"/>
    <property type="evidence" value="ECO:0007669"/>
    <property type="project" value="InterPro"/>
</dbReference>
<dbReference type="SUPFAM" id="SSF50249">
    <property type="entry name" value="Nucleic acid-binding proteins"/>
    <property type="match status" value="1"/>
</dbReference>
<dbReference type="Gene3D" id="3.30.470.30">
    <property type="entry name" value="DNA ligase/mRNA capping enzyme"/>
    <property type="match status" value="1"/>
</dbReference>
<evidence type="ECO:0000259" key="6">
    <source>
        <dbReference type="PROSITE" id="PS50160"/>
    </source>
</evidence>
<comment type="catalytic activity">
    <reaction evidence="4">
        <text>ATP + (deoxyribonucleotide)n-3'-hydroxyl + 5'-phospho-(deoxyribonucleotide)m = (deoxyribonucleotide)n+m + AMP + diphosphate.</text>
        <dbReference type="EC" id="6.5.1.1"/>
    </reaction>
</comment>
<dbReference type="InterPro" id="IPR012310">
    <property type="entry name" value="DNA_ligase_ATP-dep_cent"/>
</dbReference>
<evidence type="ECO:0000256" key="3">
    <source>
        <dbReference type="ARBA" id="ARBA00022598"/>
    </source>
</evidence>
<accession>W0RP15</accession>
<dbReference type="RefSeq" id="WP_025413825.1">
    <property type="nucleotide sequence ID" value="NZ_CP007129.1"/>
</dbReference>
<dbReference type="PATRIC" id="fig|861299.3.peg.5006"/>
<evidence type="ECO:0000256" key="4">
    <source>
        <dbReference type="ARBA" id="ARBA00034003"/>
    </source>
</evidence>
<keyword evidence="3 7" id="KW-0436">Ligase</keyword>
<feature type="region of interest" description="Disordered" evidence="5">
    <location>
        <begin position="330"/>
        <end position="349"/>
    </location>
</feature>
<dbReference type="GO" id="GO:0006281">
    <property type="term" value="P:DNA repair"/>
    <property type="evidence" value="ECO:0007669"/>
    <property type="project" value="InterPro"/>
</dbReference>
<dbReference type="InterPro" id="IPR014146">
    <property type="entry name" value="LigD_ligase_dom"/>
</dbReference>
<dbReference type="FunCoup" id="W0RP15">
    <property type="interactions" value="4"/>
</dbReference>
<dbReference type="GO" id="GO:0005524">
    <property type="term" value="F:ATP binding"/>
    <property type="evidence" value="ECO:0007669"/>
    <property type="project" value="InterPro"/>
</dbReference>
<dbReference type="InParanoid" id="W0RP15"/>
<dbReference type="EMBL" id="CP007129">
    <property type="protein sequence ID" value="AHG92486.1"/>
    <property type="molecule type" value="Genomic_DNA"/>
</dbReference>
<evidence type="ECO:0000256" key="5">
    <source>
        <dbReference type="SAM" id="MobiDB-lite"/>
    </source>
</evidence>
<keyword evidence="8" id="KW-1185">Reference proteome</keyword>
<keyword evidence="7" id="KW-0614">Plasmid</keyword>
<evidence type="ECO:0000256" key="1">
    <source>
        <dbReference type="ARBA" id="ARBA00007572"/>
    </source>
</evidence>
<gene>
    <name evidence="7" type="ORF">J421_4951</name>
</gene>
<feature type="compositionally biased region" description="Basic and acidic residues" evidence="5">
    <location>
        <begin position="330"/>
        <end position="343"/>
    </location>
</feature>
<evidence type="ECO:0000313" key="7">
    <source>
        <dbReference type="EMBL" id="AHG92486.1"/>
    </source>
</evidence>
<dbReference type="Pfam" id="PF01068">
    <property type="entry name" value="DNA_ligase_A_M"/>
    <property type="match status" value="1"/>
</dbReference>
<name>W0RP15_9BACT</name>
<evidence type="ECO:0000313" key="8">
    <source>
        <dbReference type="Proteomes" id="UP000019151"/>
    </source>
</evidence>
<sequence>MPTSTKRTPAAARRGAGPFLPIPEPMYATIGREVPTEPGWVFEPKYDGMRVLAFAAPGMPTRLVTRNGADKAAQFPEVADAVAALARRRRRALVLDGEVVALDRRGRPARFQALQARLHMKDPEEIAERVEDTPAALLAFDLLQSGDRSLLDAPWRERREALDALLASVDLDALRLGTVLRGSGASAVAAAHKRGWEGVIAKRADGTYRPGERADDWQKLKVEHRQELVVGGFTEPRRTRPYLGALLLGYYDRDGRFVYAGHTGGGFTREGLRVMRARLDALERAKPPFVDPPRPNEAVHWVKPDVVVEVKFAEWTADGRLRQPIYVGTRDDKNARDVTREAESVQGKG</sequence>
<dbReference type="InterPro" id="IPR012309">
    <property type="entry name" value="DNA_ligase_ATP-dep_C"/>
</dbReference>
<dbReference type="PROSITE" id="PS50160">
    <property type="entry name" value="DNA_LIGASE_A3"/>
    <property type="match status" value="1"/>
</dbReference>
<comment type="similarity">
    <text evidence="1">Belongs to the ATP-dependent DNA ligase family.</text>
</comment>
<reference evidence="7 8" key="1">
    <citation type="journal article" date="2014" name="Genome Announc.">
        <title>Genome Sequence and Methylome of Soil Bacterium Gemmatirosa kalamazoonensis KBS708T, a Member of the Rarely Cultivated Gemmatimonadetes Phylum.</title>
        <authorList>
            <person name="Debruyn J.M."/>
            <person name="Radosevich M."/>
            <person name="Wommack K.E."/>
            <person name="Polson S.W."/>
            <person name="Hauser L.J."/>
            <person name="Fawaz M.N."/>
            <person name="Korlach J."/>
            <person name="Tsai Y.C."/>
        </authorList>
    </citation>
    <scope>NUCLEOTIDE SEQUENCE [LARGE SCALE GENOMIC DNA]</scope>
    <source>
        <strain evidence="7 8">KBS708</strain>
        <plasmid evidence="8">Plasmid 1</plasmid>
    </source>
</reference>